<dbReference type="Proteomes" id="UP001172673">
    <property type="component" value="Unassembled WGS sequence"/>
</dbReference>
<proteinExistence type="predicted"/>
<comment type="caution">
    <text evidence="2">The sequence shown here is derived from an EMBL/GenBank/DDBJ whole genome shotgun (WGS) entry which is preliminary data.</text>
</comment>
<evidence type="ECO:0000256" key="1">
    <source>
        <dbReference type="SAM" id="MobiDB-lite"/>
    </source>
</evidence>
<sequence length="747" mass="82132">MSSSRRADSRSALQGSSSQEEASRYTPPQAQYYLPTSNAPYALGSHPGATPMFGSATNDLDGYGRYSAYLSAETGQGVPNNQYQDQLAYEIAPAYGEGVTQASGRPSLDDYLHPDFWNNMSPPDLLMREPAAPTEKGQIAEDAQYTYSNGSTASPAATEINASLSSATTPANSMCNTDQANHDANNTSKTSKHGSQPSNPRARRGRNAPKAANPRRPKKKILNGGDIPGLLSHKQPLPAHVKGLVEICRDFPNHLRGELLDEFLFYGWSYIDIWNNVTDSTIDGWLSIGVIDEETLLKGGHLSNRVRSRQRFYKAKGFTKDQMLNMPKRFISEVGFRKGLKSFTKGPTTSNDEFPDDEEEADETSTVDEEEADETSFDEEESHNHQVAPNVEAADEQISPEATISEEEIAMDFVQTDELPFGSFCGMAFWIAEGEFDRLLNMFMKTMKDVEPNATEIIAGNVDLLGVDASVKLDAKLALLGWGEESREDYIAAVELAKSKKGGNAKVDREAFMPDVYVAMLKEEAYKCLDKMPEASNKLQKGVFDQRLVATLREEVIKGFVGRMSTVRRSVRRQHAELKRKRLQAARSITNNTDVAAGQKRQREDEEDAETIKKARLDETPTPLGEVVMQEGAVDAVLATEASPPGNDDSNGVGMARGGHDTMFSAPSLPELPVVDANDTIFSLPPLPTLPADDMFSLAPLPEWQADEIFASTDIDHGLFNLNTSRETTDAQAYCNLPEYEDPFADD</sequence>
<evidence type="ECO:0000313" key="3">
    <source>
        <dbReference type="Proteomes" id="UP001172673"/>
    </source>
</evidence>
<feature type="compositionally biased region" description="Acidic residues" evidence="1">
    <location>
        <begin position="353"/>
        <end position="381"/>
    </location>
</feature>
<dbReference type="EMBL" id="JAPDRK010000016">
    <property type="protein sequence ID" value="KAJ9605543.1"/>
    <property type="molecule type" value="Genomic_DNA"/>
</dbReference>
<keyword evidence="3" id="KW-1185">Reference proteome</keyword>
<protein>
    <submittedName>
        <fullName evidence="2">Uncharacterized protein</fullName>
    </submittedName>
</protein>
<evidence type="ECO:0000313" key="2">
    <source>
        <dbReference type="EMBL" id="KAJ9605543.1"/>
    </source>
</evidence>
<feature type="compositionally biased region" description="Polar residues" evidence="1">
    <location>
        <begin position="13"/>
        <end position="39"/>
    </location>
</feature>
<feature type="region of interest" description="Disordered" evidence="1">
    <location>
        <begin position="586"/>
        <end position="610"/>
    </location>
</feature>
<dbReference type="AlphaFoldDB" id="A0AA39CEP5"/>
<feature type="compositionally biased region" description="Basic residues" evidence="1">
    <location>
        <begin position="201"/>
        <end position="221"/>
    </location>
</feature>
<gene>
    <name evidence="2" type="ORF">H2200_010200</name>
</gene>
<accession>A0AA39CEP5</accession>
<feature type="compositionally biased region" description="Polar residues" evidence="1">
    <location>
        <begin position="167"/>
        <end position="198"/>
    </location>
</feature>
<feature type="region of interest" description="Disordered" evidence="1">
    <location>
        <begin position="1"/>
        <end position="55"/>
    </location>
</feature>
<reference evidence="2" key="1">
    <citation type="submission" date="2022-10" db="EMBL/GenBank/DDBJ databases">
        <title>Culturing micro-colonial fungi from biological soil crusts in the Mojave desert and describing Neophaeococcomyces mojavensis, and introducing the new genera and species Taxawa tesnikishii.</title>
        <authorList>
            <person name="Kurbessoian T."/>
            <person name="Stajich J.E."/>
        </authorList>
    </citation>
    <scope>NUCLEOTIDE SEQUENCE</scope>
    <source>
        <strain evidence="2">TK_41</strain>
    </source>
</reference>
<name>A0AA39CEP5_9EURO</name>
<organism evidence="2 3">
    <name type="scientific">Cladophialophora chaetospira</name>
    <dbReference type="NCBI Taxonomy" id="386627"/>
    <lineage>
        <taxon>Eukaryota</taxon>
        <taxon>Fungi</taxon>
        <taxon>Dikarya</taxon>
        <taxon>Ascomycota</taxon>
        <taxon>Pezizomycotina</taxon>
        <taxon>Eurotiomycetes</taxon>
        <taxon>Chaetothyriomycetidae</taxon>
        <taxon>Chaetothyriales</taxon>
        <taxon>Herpotrichiellaceae</taxon>
        <taxon>Cladophialophora</taxon>
    </lineage>
</organism>
<feature type="region of interest" description="Disordered" evidence="1">
    <location>
        <begin position="167"/>
        <end position="229"/>
    </location>
</feature>
<feature type="region of interest" description="Disordered" evidence="1">
    <location>
        <begin position="342"/>
        <end position="390"/>
    </location>
</feature>